<protein>
    <recommendedName>
        <fullName evidence="18">Protein kinase domain-containing protein</fullName>
    </recommendedName>
</protein>
<dbReference type="STRING" id="79200.A0A161ZLP3"/>
<evidence type="ECO:0000256" key="9">
    <source>
        <dbReference type="ARBA" id="ARBA00022777"/>
    </source>
</evidence>
<feature type="transmembrane region" description="Helical" evidence="17">
    <location>
        <begin position="6"/>
        <end position="31"/>
    </location>
</feature>
<evidence type="ECO:0000256" key="2">
    <source>
        <dbReference type="ARBA" id="ARBA00022527"/>
    </source>
</evidence>
<dbReference type="PANTHER" id="PTHR47973">
    <property type="entry name" value="CYSTEINE-RICH RECEPTOR-LIKE PROTEIN KINASE 3"/>
    <property type="match status" value="1"/>
</dbReference>
<dbReference type="PROSITE" id="PS00108">
    <property type="entry name" value="PROTEIN_KINASE_ST"/>
    <property type="match status" value="1"/>
</dbReference>
<evidence type="ECO:0000256" key="10">
    <source>
        <dbReference type="ARBA" id="ARBA00022840"/>
    </source>
</evidence>
<dbReference type="CDD" id="cd14066">
    <property type="entry name" value="STKc_IRAK"/>
    <property type="match status" value="1"/>
</dbReference>
<evidence type="ECO:0000256" key="7">
    <source>
        <dbReference type="ARBA" id="ARBA00022737"/>
    </source>
</evidence>
<evidence type="ECO:0000256" key="3">
    <source>
        <dbReference type="ARBA" id="ARBA00022614"/>
    </source>
</evidence>
<dbReference type="Gramene" id="KZM87040">
    <property type="protein sequence ID" value="KZM87040"/>
    <property type="gene ID" value="DCAR_024174"/>
</dbReference>
<evidence type="ECO:0000256" key="5">
    <source>
        <dbReference type="ARBA" id="ARBA00022692"/>
    </source>
</evidence>
<dbReference type="PROSITE" id="PS00107">
    <property type="entry name" value="PROTEIN_KINASE_ATP"/>
    <property type="match status" value="1"/>
</dbReference>
<accession>A0A161ZLP3</accession>
<keyword evidence="2 16" id="KW-0723">Serine/threonine-protein kinase</keyword>
<comment type="similarity">
    <text evidence="16">Belongs to the protein kinase superfamily.</text>
</comment>
<evidence type="ECO:0000256" key="13">
    <source>
        <dbReference type="ARBA" id="ARBA00023170"/>
    </source>
</evidence>
<evidence type="ECO:0000256" key="17">
    <source>
        <dbReference type="SAM" id="Phobius"/>
    </source>
</evidence>
<keyword evidence="12 17" id="KW-0472">Membrane</keyword>
<keyword evidence="14" id="KW-0325">Glycoprotein</keyword>
<evidence type="ECO:0000256" key="14">
    <source>
        <dbReference type="ARBA" id="ARBA00023180"/>
    </source>
</evidence>
<feature type="domain" description="Protein kinase" evidence="18">
    <location>
        <begin position="82"/>
        <end position="369"/>
    </location>
</feature>
<evidence type="ECO:0000256" key="16">
    <source>
        <dbReference type="RuleBase" id="RU000304"/>
    </source>
</evidence>
<keyword evidence="8 15" id="KW-0547">Nucleotide-binding</keyword>
<dbReference type="GO" id="GO:0016020">
    <property type="term" value="C:membrane"/>
    <property type="evidence" value="ECO:0007669"/>
    <property type="project" value="UniProtKB-SubCell"/>
</dbReference>
<reference evidence="19" key="1">
    <citation type="journal article" date="2016" name="Nat. Genet.">
        <title>A high-quality carrot genome assembly provides new insights into carotenoid accumulation and asterid genome evolution.</title>
        <authorList>
            <person name="Iorizzo M."/>
            <person name="Ellison S."/>
            <person name="Senalik D."/>
            <person name="Zeng P."/>
            <person name="Satapoomin P."/>
            <person name="Huang J."/>
            <person name="Bowman M."/>
            <person name="Iovene M."/>
            <person name="Sanseverino W."/>
            <person name="Cavagnaro P."/>
            <person name="Yildiz M."/>
            <person name="Macko-Podgorni A."/>
            <person name="Moranska E."/>
            <person name="Grzebelus E."/>
            <person name="Grzebelus D."/>
            <person name="Ashrafi H."/>
            <person name="Zheng Z."/>
            <person name="Cheng S."/>
            <person name="Spooner D."/>
            <person name="Van Deynze A."/>
            <person name="Simon P."/>
        </authorList>
    </citation>
    <scope>NUCLEOTIDE SEQUENCE [LARGE SCALE GENOMIC DNA]</scope>
    <source>
        <tissue evidence="19">Leaf</tissue>
    </source>
</reference>
<dbReference type="InterPro" id="IPR001245">
    <property type="entry name" value="Ser-Thr/Tyr_kinase_cat_dom"/>
</dbReference>
<dbReference type="Pfam" id="PF07714">
    <property type="entry name" value="PK_Tyr_Ser-Thr"/>
    <property type="match status" value="1"/>
</dbReference>
<dbReference type="FunFam" id="1.10.510.10:FF:000388">
    <property type="entry name" value="Leucine-rich repeat receptor-like tyrosine-protein kinase PXC3"/>
    <property type="match status" value="1"/>
</dbReference>
<keyword evidence="9" id="KW-0418">Kinase</keyword>
<evidence type="ECO:0000256" key="15">
    <source>
        <dbReference type="PROSITE-ProRule" id="PRU10141"/>
    </source>
</evidence>
<name>A0A161ZLP3_DAUCS</name>
<dbReference type="GO" id="GO:0005524">
    <property type="term" value="F:ATP binding"/>
    <property type="evidence" value="ECO:0007669"/>
    <property type="project" value="UniProtKB-UniRule"/>
</dbReference>
<evidence type="ECO:0000256" key="6">
    <source>
        <dbReference type="ARBA" id="ARBA00022729"/>
    </source>
</evidence>
<keyword evidence="10 15" id="KW-0067">ATP-binding</keyword>
<proteinExistence type="inferred from homology"/>
<keyword evidence="13" id="KW-0675">Receptor</keyword>
<dbReference type="InterPro" id="IPR008271">
    <property type="entry name" value="Ser/Thr_kinase_AS"/>
</dbReference>
<dbReference type="Gene3D" id="3.30.200.20">
    <property type="entry name" value="Phosphorylase Kinase, domain 1"/>
    <property type="match status" value="1"/>
</dbReference>
<evidence type="ECO:0000313" key="19">
    <source>
        <dbReference type="EMBL" id="KZM87040.1"/>
    </source>
</evidence>
<evidence type="ECO:0000259" key="18">
    <source>
        <dbReference type="PROSITE" id="PS50011"/>
    </source>
</evidence>
<gene>
    <name evidence="19" type="ORF">DCAR_024174</name>
</gene>
<evidence type="ECO:0000256" key="1">
    <source>
        <dbReference type="ARBA" id="ARBA00004479"/>
    </source>
</evidence>
<dbReference type="InterPro" id="IPR052059">
    <property type="entry name" value="CR_Ser/Thr_kinase"/>
</dbReference>
<organism evidence="19">
    <name type="scientific">Daucus carota subsp. sativus</name>
    <name type="common">Carrot</name>
    <dbReference type="NCBI Taxonomy" id="79200"/>
    <lineage>
        <taxon>Eukaryota</taxon>
        <taxon>Viridiplantae</taxon>
        <taxon>Streptophyta</taxon>
        <taxon>Embryophyta</taxon>
        <taxon>Tracheophyta</taxon>
        <taxon>Spermatophyta</taxon>
        <taxon>Magnoliopsida</taxon>
        <taxon>eudicotyledons</taxon>
        <taxon>Gunneridae</taxon>
        <taxon>Pentapetalae</taxon>
        <taxon>asterids</taxon>
        <taxon>campanulids</taxon>
        <taxon>Apiales</taxon>
        <taxon>Apiaceae</taxon>
        <taxon>Apioideae</taxon>
        <taxon>Scandiceae</taxon>
        <taxon>Daucinae</taxon>
        <taxon>Daucus</taxon>
        <taxon>Daucus sect. Daucus</taxon>
    </lineage>
</organism>
<evidence type="ECO:0000256" key="11">
    <source>
        <dbReference type="ARBA" id="ARBA00022989"/>
    </source>
</evidence>
<dbReference type="EMBL" id="LNRQ01000007">
    <property type="protein sequence ID" value="KZM87040.1"/>
    <property type="molecule type" value="Genomic_DNA"/>
</dbReference>
<keyword evidence="6" id="KW-0732">Signal</keyword>
<feature type="binding site" evidence="15">
    <location>
        <position position="111"/>
    </location>
    <ligand>
        <name>ATP</name>
        <dbReference type="ChEBI" id="CHEBI:30616"/>
    </ligand>
</feature>
<keyword evidence="4" id="KW-0808">Transferase</keyword>
<sequence length="369" mass="41216">MAMDSAFQGVIAATLSFIIVTLLFAILIFVCKKSKTNNITRPRNPTRTRTVPSSVSLTETASFDPSLPSFSLSDLVKATQNFSPDLIIGDGSFGLVYKANLWNSNIVAVKKLSADAFQGFREFRAEMETLGKIQHPNIVKMLGYCATNLDRILIYEFIEKGSLDQWLCDTSPDSMSETKLPLSWETRLSIIGDVARGLCFMHNLETPIIHRDIKASNVLLDSKFGAHIADFGLARRMESTDSHVSTQVAGTMGYMPPEYFHGSTIATPMGDVYSFGVLMLEIATGRRPNWPFKDDGGKDIRIVEWCKKMVQQNSEMKIIDSAILKEDLKEKQVVEFFRIALLCVEESAPKHRPSMIEVVELLDGISRLE</sequence>
<keyword evidence="5 17" id="KW-0812">Transmembrane</keyword>
<dbReference type="FunFam" id="3.30.200.20:FF:000745">
    <property type="entry name" value="Phytosulfokine receptor 2"/>
    <property type="match status" value="1"/>
</dbReference>
<dbReference type="OMA" id="VKPRCRC"/>
<dbReference type="GO" id="GO:0004674">
    <property type="term" value="F:protein serine/threonine kinase activity"/>
    <property type="evidence" value="ECO:0007669"/>
    <property type="project" value="UniProtKB-KW"/>
</dbReference>
<dbReference type="InterPro" id="IPR000719">
    <property type="entry name" value="Prot_kinase_dom"/>
</dbReference>
<dbReference type="InterPro" id="IPR017441">
    <property type="entry name" value="Protein_kinase_ATP_BS"/>
</dbReference>
<keyword evidence="11 17" id="KW-1133">Transmembrane helix</keyword>
<dbReference type="PROSITE" id="PS50011">
    <property type="entry name" value="PROTEIN_KINASE_DOM"/>
    <property type="match status" value="1"/>
</dbReference>
<dbReference type="Gene3D" id="1.10.510.10">
    <property type="entry name" value="Transferase(Phosphotransferase) domain 1"/>
    <property type="match status" value="1"/>
</dbReference>
<keyword evidence="3" id="KW-0433">Leucine-rich repeat</keyword>
<dbReference type="OrthoDB" id="4062651at2759"/>
<dbReference type="AlphaFoldDB" id="A0A161ZLP3"/>
<comment type="caution">
    <text evidence="19">The sequence shown here is derived from an EMBL/GenBank/DDBJ whole genome shotgun (WGS) entry which is preliminary data.</text>
</comment>
<evidence type="ECO:0000256" key="8">
    <source>
        <dbReference type="ARBA" id="ARBA00022741"/>
    </source>
</evidence>
<keyword evidence="7" id="KW-0677">Repeat</keyword>
<dbReference type="SUPFAM" id="SSF56112">
    <property type="entry name" value="Protein kinase-like (PK-like)"/>
    <property type="match status" value="1"/>
</dbReference>
<dbReference type="InterPro" id="IPR011009">
    <property type="entry name" value="Kinase-like_dom_sf"/>
</dbReference>
<evidence type="ECO:0000256" key="12">
    <source>
        <dbReference type="ARBA" id="ARBA00023136"/>
    </source>
</evidence>
<evidence type="ECO:0000256" key="4">
    <source>
        <dbReference type="ARBA" id="ARBA00022679"/>
    </source>
</evidence>
<dbReference type="SMART" id="SM00220">
    <property type="entry name" value="S_TKc"/>
    <property type="match status" value="1"/>
</dbReference>
<comment type="subcellular location">
    <subcellularLocation>
        <location evidence="1">Membrane</location>
        <topology evidence="1">Single-pass type I membrane protein</topology>
    </subcellularLocation>
</comment>